<reference evidence="7" key="1">
    <citation type="submission" date="2018-04" db="EMBL/GenBank/DDBJ databases">
        <title>WGS assembly of Panicum hallii.</title>
        <authorList>
            <person name="Lovell J."/>
            <person name="Jenkins J."/>
            <person name="Lowry D."/>
            <person name="Mamidi S."/>
            <person name="Sreedasyam A."/>
            <person name="Weng X."/>
            <person name="Barry K."/>
            <person name="Bonette J."/>
            <person name="Campitelli B."/>
            <person name="Daum C."/>
            <person name="Gordon S."/>
            <person name="Gould B."/>
            <person name="Lipzen A."/>
            <person name="Macqueen A."/>
            <person name="Palacio-Mejia J."/>
            <person name="Plott C."/>
            <person name="Shakirov E."/>
            <person name="Shu S."/>
            <person name="Yoshinaga Y."/>
            <person name="Zane M."/>
            <person name="Rokhsar D."/>
            <person name="Grimwood J."/>
            <person name="Schmutz J."/>
            <person name="Juenger T."/>
        </authorList>
    </citation>
    <scope>NUCLEOTIDE SEQUENCE [LARGE SCALE GENOMIC DNA]</scope>
    <source>
        <strain evidence="7">FIL2</strain>
    </source>
</reference>
<dbReference type="InterPro" id="IPR013083">
    <property type="entry name" value="Znf_RING/FYVE/PHD"/>
</dbReference>
<feature type="region of interest" description="Disordered" evidence="5">
    <location>
        <begin position="1"/>
        <end position="47"/>
    </location>
</feature>
<dbReference type="PANTHER" id="PTHR42647">
    <property type="entry name" value="SBP (S-RIBONUCLEASE BINDING PROTEIN) FAMILY PROTEIN"/>
    <property type="match status" value="1"/>
</dbReference>
<keyword evidence="1" id="KW-0479">Metal-binding</keyword>
<feature type="domain" description="RING-type" evidence="6">
    <location>
        <begin position="112"/>
        <end position="146"/>
    </location>
</feature>
<evidence type="ECO:0000313" key="7">
    <source>
        <dbReference type="EMBL" id="PAN10107.1"/>
    </source>
</evidence>
<dbReference type="GO" id="GO:0004842">
    <property type="term" value="F:ubiquitin-protein transferase activity"/>
    <property type="evidence" value="ECO:0007669"/>
    <property type="project" value="TreeGrafter"/>
</dbReference>
<keyword evidence="3" id="KW-0862">Zinc</keyword>
<dbReference type="InterPro" id="IPR001841">
    <property type="entry name" value="Znf_RING"/>
</dbReference>
<dbReference type="Gene3D" id="3.30.40.10">
    <property type="entry name" value="Zinc/RING finger domain, C3HC4 (zinc finger)"/>
    <property type="match status" value="1"/>
</dbReference>
<dbReference type="Gramene" id="PAN10107">
    <property type="protein sequence ID" value="PAN10107"/>
    <property type="gene ID" value="PAHAL_2G072200"/>
</dbReference>
<dbReference type="EMBL" id="CM008047">
    <property type="protein sequence ID" value="PAN10107.1"/>
    <property type="molecule type" value="Genomic_DNA"/>
</dbReference>
<evidence type="ECO:0000256" key="2">
    <source>
        <dbReference type="ARBA" id="ARBA00022771"/>
    </source>
</evidence>
<proteinExistence type="predicted"/>
<dbReference type="Proteomes" id="UP000243499">
    <property type="component" value="Chromosome 2"/>
</dbReference>
<keyword evidence="2 4" id="KW-0863">Zinc-finger</keyword>
<evidence type="ECO:0000256" key="4">
    <source>
        <dbReference type="PROSITE-ProRule" id="PRU00175"/>
    </source>
</evidence>
<evidence type="ECO:0000256" key="3">
    <source>
        <dbReference type="ARBA" id="ARBA00022833"/>
    </source>
</evidence>
<feature type="compositionally biased region" description="Low complexity" evidence="5">
    <location>
        <begin position="33"/>
        <end position="43"/>
    </location>
</feature>
<evidence type="ECO:0000256" key="1">
    <source>
        <dbReference type="ARBA" id="ARBA00022723"/>
    </source>
</evidence>
<evidence type="ECO:0000256" key="5">
    <source>
        <dbReference type="SAM" id="MobiDB-lite"/>
    </source>
</evidence>
<organism evidence="7">
    <name type="scientific">Panicum hallii</name>
    <dbReference type="NCBI Taxonomy" id="206008"/>
    <lineage>
        <taxon>Eukaryota</taxon>
        <taxon>Viridiplantae</taxon>
        <taxon>Streptophyta</taxon>
        <taxon>Embryophyta</taxon>
        <taxon>Tracheophyta</taxon>
        <taxon>Spermatophyta</taxon>
        <taxon>Magnoliopsida</taxon>
        <taxon>Liliopsida</taxon>
        <taxon>Poales</taxon>
        <taxon>Poaceae</taxon>
        <taxon>PACMAD clade</taxon>
        <taxon>Panicoideae</taxon>
        <taxon>Panicodae</taxon>
        <taxon>Paniceae</taxon>
        <taxon>Panicinae</taxon>
        <taxon>Panicum</taxon>
        <taxon>Panicum sect. Panicum</taxon>
    </lineage>
</organism>
<dbReference type="PANTHER" id="PTHR42647:SF22">
    <property type="entry name" value="BOI-RELATED E3 UBIQUITIN-PROTEIN LIGASE 2-RELATED"/>
    <property type="match status" value="1"/>
</dbReference>
<dbReference type="GO" id="GO:0008270">
    <property type="term" value="F:zinc ion binding"/>
    <property type="evidence" value="ECO:0007669"/>
    <property type="project" value="UniProtKB-KW"/>
</dbReference>
<sequence length="159" mass="17165">MGRSRDRTPSPPLHRHCGRARTSPPATPPTPATPATSSGSSSPERNADKLRDIIKRTSEMNYQLFLSRLPPVQGNNAHGHGLTNELESTGSGNQAMNIRGTAPENTRRSIICRLCYSRGACMLMLPCRHICACKSCEVILTHCPICVSPKASAAAVKFV</sequence>
<protein>
    <recommendedName>
        <fullName evidence="6">RING-type domain-containing protein</fullName>
    </recommendedName>
</protein>
<evidence type="ECO:0000259" key="6">
    <source>
        <dbReference type="PROSITE" id="PS50089"/>
    </source>
</evidence>
<accession>A0A2S3GWI2</accession>
<dbReference type="PROSITE" id="PS50089">
    <property type="entry name" value="ZF_RING_2"/>
    <property type="match status" value="1"/>
</dbReference>
<gene>
    <name evidence="7" type="ORF">PAHAL_2G072200</name>
</gene>
<name>A0A2S3GWI2_9POAL</name>
<dbReference type="Pfam" id="PF13920">
    <property type="entry name" value="zf-C3HC4_3"/>
    <property type="match status" value="1"/>
</dbReference>
<dbReference type="AlphaFoldDB" id="A0A2S3GWI2"/>